<dbReference type="AlphaFoldDB" id="A0ABD3SAK7"/>
<proteinExistence type="inferred from homology"/>
<dbReference type="PANTHER" id="PTHR45717:SF10">
    <property type="entry name" value="OS10G0501000 PROTEIN"/>
    <property type="match status" value="1"/>
</dbReference>
<dbReference type="InterPro" id="IPR011990">
    <property type="entry name" value="TPR-like_helical_dom_sf"/>
</dbReference>
<dbReference type="NCBIfam" id="TIGR00756">
    <property type="entry name" value="PPR"/>
    <property type="match status" value="1"/>
</dbReference>
<protein>
    <recommendedName>
        <fullName evidence="5">Pentatricopeptide repeat-containing protein</fullName>
    </recommendedName>
</protein>
<keyword evidence="2" id="KW-0677">Repeat</keyword>
<keyword evidence="4" id="KW-1185">Reference proteome</keyword>
<evidence type="ECO:0000256" key="1">
    <source>
        <dbReference type="ARBA" id="ARBA00007626"/>
    </source>
</evidence>
<name>A0ABD3SAK7_9LAMI</name>
<accession>A0ABD3SAK7</accession>
<organism evidence="3 4">
    <name type="scientific">Penstemon smallii</name>
    <dbReference type="NCBI Taxonomy" id="265156"/>
    <lineage>
        <taxon>Eukaryota</taxon>
        <taxon>Viridiplantae</taxon>
        <taxon>Streptophyta</taxon>
        <taxon>Embryophyta</taxon>
        <taxon>Tracheophyta</taxon>
        <taxon>Spermatophyta</taxon>
        <taxon>Magnoliopsida</taxon>
        <taxon>eudicotyledons</taxon>
        <taxon>Gunneridae</taxon>
        <taxon>Pentapetalae</taxon>
        <taxon>asterids</taxon>
        <taxon>lamiids</taxon>
        <taxon>Lamiales</taxon>
        <taxon>Plantaginaceae</taxon>
        <taxon>Cheloneae</taxon>
        <taxon>Penstemon</taxon>
    </lineage>
</organism>
<dbReference type="Pfam" id="PF01535">
    <property type="entry name" value="PPR"/>
    <property type="match status" value="3"/>
</dbReference>
<comment type="similarity">
    <text evidence="1">Belongs to the PPR family. P subfamily.</text>
</comment>
<sequence length="249" mass="29004">MNKLLHEKKNYPEISENWKVFAMLAKGYLKVGQAEKSREMLREIEKRIDRYPSAYRTLVSMYADLGDIEEVYRVWNLMKNEINIRNTDYYNMISSLVRVDDFDGAEEILKEWESSNRIYDFRIPRLLIKRYVEKGFFGKAEEVVKKIIVSGNKPPASIWGFMATGYSKSGRMDKALDAMTEAILSDQDCWTPNRDALKACMGYLKKKGEDELVEGLCNLLSERRILSRQGIEGIRYEVEVLLIKPELSQ</sequence>
<reference evidence="3 4" key="1">
    <citation type="submission" date="2024-12" db="EMBL/GenBank/DDBJ databases">
        <title>The unique morphological basis and parallel evolutionary history of personate flowers in Penstemon.</title>
        <authorList>
            <person name="Depatie T.H."/>
            <person name="Wessinger C.A."/>
        </authorList>
    </citation>
    <scope>NUCLEOTIDE SEQUENCE [LARGE SCALE GENOMIC DNA]</scope>
    <source>
        <strain evidence="3">WTNN_2</strain>
        <tissue evidence="3">Leaf</tissue>
    </source>
</reference>
<evidence type="ECO:0000313" key="3">
    <source>
        <dbReference type="EMBL" id="KAL3821476.1"/>
    </source>
</evidence>
<dbReference type="PANTHER" id="PTHR45717">
    <property type="entry name" value="OS12G0527900 PROTEIN"/>
    <property type="match status" value="1"/>
</dbReference>
<evidence type="ECO:0008006" key="5">
    <source>
        <dbReference type="Google" id="ProtNLM"/>
    </source>
</evidence>
<dbReference type="Proteomes" id="UP001634393">
    <property type="component" value="Unassembled WGS sequence"/>
</dbReference>
<evidence type="ECO:0000313" key="4">
    <source>
        <dbReference type="Proteomes" id="UP001634393"/>
    </source>
</evidence>
<dbReference type="InterPro" id="IPR002885">
    <property type="entry name" value="PPR_rpt"/>
</dbReference>
<dbReference type="GO" id="GO:0003729">
    <property type="term" value="F:mRNA binding"/>
    <property type="evidence" value="ECO:0007669"/>
    <property type="project" value="UniProtKB-ARBA"/>
</dbReference>
<dbReference type="SUPFAM" id="SSF48452">
    <property type="entry name" value="TPR-like"/>
    <property type="match status" value="1"/>
</dbReference>
<evidence type="ECO:0000256" key="2">
    <source>
        <dbReference type="ARBA" id="ARBA00022737"/>
    </source>
</evidence>
<gene>
    <name evidence="3" type="ORF">ACJIZ3_007381</name>
</gene>
<dbReference type="Gene3D" id="1.25.40.10">
    <property type="entry name" value="Tetratricopeptide repeat domain"/>
    <property type="match status" value="1"/>
</dbReference>
<dbReference type="EMBL" id="JBJXBP010000007">
    <property type="protein sequence ID" value="KAL3821476.1"/>
    <property type="molecule type" value="Genomic_DNA"/>
</dbReference>
<comment type="caution">
    <text evidence="3">The sequence shown here is derived from an EMBL/GenBank/DDBJ whole genome shotgun (WGS) entry which is preliminary data.</text>
</comment>